<dbReference type="Proteomes" id="UP001172457">
    <property type="component" value="Chromosome 2"/>
</dbReference>
<evidence type="ECO:0000313" key="1">
    <source>
        <dbReference type="EMBL" id="KAJ9560691.1"/>
    </source>
</evidence>
<dbReference type="Gene3D" id="1.10.246.140">
    <property type="match status" value="1"/>
</dbReference>
<gene>
    <name evidence="1" type="ORF">OSB04_005851</name>
</gene>
<sequence>MDDYCWGVADMKCSIGTFLSQDANAFWVSQILQREVSILKSEALCNVGVFTDEGLGKEASSFLRNCGWTDEVQSFMRAKKLCAREAGDDPLQRNELRRKLIADAKATLISRLPESLKTDLIKRIRAFSQEKPYTD</sequence>
<dbReference type="InterPro" id="IPR038212">
    <property type="entry name" value="TF_EnY2_sf"/>
</dbReference>
<protein>
    <submittedName>
        <fullName evidence="1">Uncharacterized protein</fullName>
    </submittedName>
</protein>
<proteinExistence type="predicted"/>
<keyword evidence="2" id="KW-1185">Reference proteome</keyword>
<dbReference type="EMBL" id="JARYMX010000002">
    <property type="protein sequence ID" value="KAJ9560691.1"/>
    <property type="molecule type" value="Genomic_DNA"/>
</dbReference>
<evidence type="ECO:0000313" key="2">
    <source>
        <dbReference type="Proteomes" id="UP001172457"/>
    </source>
</evidence>
<reference evidence="1" key="1">
    <citation type="submission" date="2023-03" db="EMBL/GenBank/DDBJ databases">
        <title>Chromosome-scale reference genome and RAD-based genetic map of yellow starthistle (Centaurea solstitialis) reveal putative structural variation and QTLs associated with invader traits.</title>
        <authorList>
            <person name="Reatini B."/>
            <person name="Cang F.A."/>
            <person name="Jiang Q."/>
            <person name="Mckibben M.T.W."/>
            <person name="Barker M.S."/>
            <person name="Rieseberg L.H."/>
            <person name="Dlugosch K.M."/>
        </authorList>
    </citation>
    <scope>NUCLEOTIDE SEQUENCE</scope>
    <source>
        <strain evidence="1">CAN-66</strain>
        <tissue evidence="1">Leaf</tissue>
    </source>
</reference>
<name>A0AA38WSC2_9ASTR</name>
<organism evidence="1 2">
    <name type="scientific">Centaurea solstitialis</name>
    <name type="common">yellow star-thistle</name>
    <dbReference type="NCBI Taxonomy" id="347529"/>
    <lineage>
        <taxon>Eukaryota</taxon>
        <taxon>Viridiplantae</taxon>
        <taxon>Streptophyta</taxon>
        <taxon>Embryophyta</taxon>
        <taxon>Tracheophyta</taxon>
        <taxon>Spermatophyta</taxon>
        <taxon>Magnoliopsida</taxon>
        <taxon>eudicotyledons</taxon>
        <taxon>Gunneridae</taxon>
        <taxon>Pentapetalae</taxon>
        <taxon>asterids</taxon>
        <taxon>campanulids</taxon>
        <taxon>Asterales</taxon>
        <taxon>Asteraceae</taxon>
        <taxon>Carduoideae</taxon>
        <taxon>Cardueae</taxon>
        <taxon>Centaureinae</taxon>
        <taxon>Centaurea</taxon>
    </lineage>
</organism>
<dbReference type="AlphaFoldDB" id="A0AA38WSC2"/>
<comment type="caution">
    <text evidence="1">The sequence shown here is derived from an EMBL/GenBank/DDBJ whole genome shotgun (WGS) entry which is preliminary data.</text>
</comment>
<accession>A0AA38WSC2</accession>